<dbReference type="AlphaFoldDB" id="A0A9P6WVM1"/>
<protein>
    <submittedName>
        <fullName evidence="2">Uncharacterized protein</fullName>
    </submittedName>
</protein>
<feature type="compositionally biased region" description="Low complexity" evidence="1">
    <location>
        <begin position="183"/>
        <end position="195"/>
    </location>
</feature>
<reference evidence="2" key="1">
    <citation type="journal article" date="2020" name="Microb. Genom.">
        <title>Genetic diversity of clinical and environmental Mucorales isolates obtained from an investigation of mucormycosis cases among solid organ transplant recipients.</title>
        <authorList>
            <person name="Nguyen M.H."/>
            <person name="Kaul D."/>
            <person name="Muto C."/>
            <person name="Cheng S.J."/>
            <person name="Richter R.A."/>
            <person name="Bruno V.M."/>
            <person name="Liu G."/>
            <person name="Beyhan S."/>
            <person name="Sundermann A.J."/>
            <person name="Mounaud S."/>
            <person name="Pasculle A.W."/>
            <person name="Nierman W.C."/>
            <person name="Driscoll E."/>
            <person name="Cumbie R."/>
            <person name="Clancy C.J."/>
            <person name="Dupont C.L."/>
        </authorList>
    </citation>
    <scope>NUCLEOTIDE SEQUENCE</scope>
    <source>
        <strain evidence="2">GL11</strain>
    </source>
</reference>
<evidence type="ECO:0000313" key="2">
    <source>
        <dbReference type="EMBL" id="KAG1293656.1"/>
    </source>
</evidence>
<accession>A0A9P6WVM1</accession>
<comment type="caution">
    <text evidence="2">The sequence shown here is derived from an EMBL/GenBank/DDBJ whole genome shotgun (WGS) entry which is preliminary data.</text>
</comment>
<sequence length="225" mass="24430">MLVEQADHSWLLDSNGSESINQLARTEGSLVGDASIPVSEEHHHIDQNRQSHQFSVYQQTGRHSLPATPQLSDRSVELVPRTQYNHTSSTHSRDSQQGCRLRVSSSVPEEPMVNSPLGVCSSPTTLGSVRRRSVCGPYDLPPSKIRVLASRSGSVACRRLYSELENSAETFHQSSVESDLSGTSQDSPGPSLSSSTGGAILDKCDVVSSLSCFDMSIRYSLIILD</sequence>
<dbReference type="PANTHER" id="PTHR33066:SF2">
    <property type="entry name" value="FILAGGRIN-2-LIKE"/>
    <property type="match status" value="1"/>
</dbReference>
<evidence type="ECO:0000256" key="1">
    <source>
        <dbReference type="SAM" id="MobiDB-lite"/>
    </source>
</evidence>
<dbReference type="Proteomes" id="UP000716291">
    <property type="component" value="Unassembled WGS sequence"/>
</dbReference>
<organism evidence="2 3">
    <name type="scientific">Rhizopus oryzae</name>
    <name type="common">Mucormycosis agent</name>
    <name type="synonym">Rhizopus arrhizus var. delemar</name>
    <dbReference type="NCBI Taxonomy" id="64495"/>
    <lineage>
        <taxon>Eukaryota</taxon>
        <taxon>Fungi</taxon>
        <taxon>Fungi incertae sedis</taxon>
        <taxon>Mucoromycota</taxon>
        <taxon>Mucoromycotina</taxon>
        <taxon>Mucoromycetes</taxon>
        <taxon>Mucorales</taxon>
        <taxon>Mucorineae</taxon>
        <taxon>Rhizopodaceae</taxon>
        <taxon>Rhizopus</taxon>
    </lineage>
</organism>
<name>A0A9P6WVM1_RHIOR</name>
<feature type="compositionally biased region" description="Polar residues" evidence="1">
    <location>
        <begin position="82"/>
        <end position="107"/>
    </location>
</feature>
<proteinExistence type="predicted"/>
<dbReference type="PANTHER" id="PTHR33066">
    <property type="entry name" value="INTEGRASE_SAM-LIKE_N DOMAIN-CONTAINING PROTEIN"/>
    <property type="match status" value="1"/>
</dbReference>
<evidence type="ECO:0000313" key="3">
    <source>
        <dbReference type="Proteomes" id="UP000716291"/>
    </source>
</evidence>
<feature type="region of interest" description="Disordered" evidence="1">
    <location>
        <begin position="56"/>
        <end position="118"/>
    </location>
</feature>
<dbReference type="OrthoDB" id="2233456at2759"/>
<feature type="compositionally biased region" description="Polar residues" evidence="1">
    <location>
        <begin position="56"/>
        <end position="73"/>
    </location>
</feature>
<feature type="region of interest" description="Disordered" evidence="1">
    <location>
        <begin position="172"/>
        <end position="195"/>
    </location>
</feature>
<keyword evidence="3" id="KW-1185">Reference proteome</keyword>
<gene>
    <name evidence="2" type="ORF">G6F64_013529</name>
</gene>
<dbReference type="EMBL" id="JAANQT010005716">
    <property type="protein sequence ID" value="KAG1293656.1"/>
    <property type="molecule type" value="Genomic_DNA"/>
</dbReference>
<feature type="compositionally biased region" description="Polar residues" evidence="1">
    <location>
        <begin position="172"/>
        <end position="182"/>
    </location>
</feature>